<evidence type="ECO:0000313" key="2">
    <source>
        <dbReference type="EMBL" id="MFI7262119.1"/>
    </source>
</evidence>
<keyword evidence="1" id="KW-1133">Transmembrane helix</keyword>
<dbReference type="Proteomes" id="UP001612812">
    <property type="component" value="Unassembled WGS sequence"/>
</dbReference>
<organism evidence="2 3">
    <name type="scientific">Micromonospora maritima</name>
    <dbReference type="NCBI Taxonomy" id="986711"/>
    <lineage>
        <taxon>Bacteria</taxon>
        <taxon>Bacillati</taxon>
        <taxon>Actinomycetota</taxon>
        <taxon>Actinomycetes</taxon>
        <taxon>Micromonosporales</taxon>
        <taxon>Micromonosporaceae</taxon>
        <taxon>Micromonospora</taxon>
    </lineage>
</organism>
<keyword evidence="1" id="KW-0472">Membrane</keyword>
<feature type="transmembrane region" description="Helical" evidence="1">
    <location>
        <begin position="142"/>
        <end position="159"/>
    </location>
</feature>
<reference evidence="2 3" key="1">
    <citation type="submission" date="2024-10" db="EMBL/GenBank/DDBJ databases">
        <title>The Natural Products Discovery Center: Release of the First 8490 Sequenced Strains for Exploring Actinobacteria Biosynthetic Diversity.</title>
        <authorList>
            <person name="Kalkreuter E."/>
            <person name="Kautsar S.A."/>
            <person name="Yang D."/>
            <person name="Bader C.D."/>
            <person name="Teijaro C.N."/>
            <person name="Fluegel L."/>
            <person name="Davis C.M."/>
            <person name="Simpson J.R."/>
            <person name="Lauterbach L."/>
            <person name="Steele A.D."/>
            <person name="Gui C."/>
            <person name="Meng S."/>
            <person name="Li G."/>
            <person name="Viehrig K."/>
            <person name="Ye F."/>
            <person name="Su P."/>
            <person name="Kiefer A.F."/>
            <person name="Nichols A."/>
            <person name="Cepeda A.J."/>
            <person name="Yan W."/>
            <person name="Fan B."/>
            <person name="Jiang Y."/>
            <person name="Adhikari A."/>
            <person name="Zheng C.-J."/>
            <person name="Schuster L."/>
            <person name="Cowan T.M."/>
            <person name="Smanski M.J."/>
            <person name="Chevrette M.G."/>
            <person name="De Carvalho L.P.S."/>
            <person name="Shen B."/>
        </authorList>
    </citation>
    <scope>NUCLEOTIDE SEQUENCE [LARGE SCALE GENOMIC DNA]</scope>
    <source>
        <strain evidence="2 3">NPDC049845</strain>
    </source>
</reference>
<dbReference type="RefSeq" id="WP_396767743.1">
    <property type="nucleotide sequence ID" value="NZ_JBITLA010000001.1"/>
</dbReference>
<name>A0ABW7ZH03_9ACTN</name>
<feature type="transmembrane region" description="Helical" evidence="1">
    <location>
        <begin position="120"/>
        <end position="136"/>
    </location>
</feature>
<comment type="caution">
    <text evidence="2">The sequence shown here is derived from an EMBL/GenBank/DDBJ whole genome shotgun (WGS) entry which is preliminary data.</text>
</comment>
<evidence type="ECO:0008006" key="4">
    <source>
        <dbReference type="Google" id="ProtNLM"/>
    </source>
</evidence>
<evidence type="ECO:0000313" key="3">
    <source>
        <dbReference type="Proteomes" id="UP001612812"/>
    </source>
</evidence>
<keyword evidence="3" id="KW-1185">Reference proteome</keyword>
<gene>
    <name evidence="2" type="ORF">ACIBP4_07450</name>
</gene>
<dbReference type="EMBL" id="JBITLE010000002">
    <property type="protein sequence ID" value="MFI7262119.1"/>
    <property type="molecule type" value="Genomic_DNA"/>
</dbReference>
<proteinExistence type="predicted"/>
<evidence type="ECO:0000256" key="1">
    <source>
        <dbReference type="SAM" id="Phobius"/>
    </source>
</evidence>
<keyword evidence="1" id="KW-0812">Transmembrane</keyword>
<sequence length="165" mass="17325">MTDEVAPRDINKGQHEAVRQAREGVPQAAAVSGGSGSDVRDDMLRVEVPGASDLHHATHQALATALAKHGRDLLNEASRLEAAANPGLAVPVITPGMIHDAETLQRIGYAQAGKAVDRRNWMLGSLAATFVGGFFTNNLTEPWGAVGFVVCGALALIFFNKGSQS</sequence>
<protein>
    <recommendedName>
        <fullName evidence="4">DUF2335 domain-containing protein</fullName>
    </recommendedName>
</protein>
<accession>A0ABW7ZH03</accession>